<dbReference type="InterPro" id="IPR000477">
    <property type="entry name" value="RT_dom"/>
</dbReference>
<dbReference type="InterPro" id="IPR052055">
    <property type="entry name" value="Hepadnavirus_pol/RT"/>
</dbReference>
<feature type="region of interest" description="Disordered" evidence="3">
    <location>
        <begin position="891"/>
        <end position="922"/>
    </location>
</feature>
<proteinExistence type="predicted"/>
<dbReference type="SUPFAM" id="SSF47823">
    <property type="entry name" value="lambda integrase-like, N-terminal domain"/>
    <property type="match status" value="1"/>
</dbReference>
<sequence>MPRQTASEGIGFDPRSQPWVLCALKVGINITTTKKDMEDAFEDYEVWKERILREAEEIAANKNLKKLETLVEVPANNASDDAILERVKKQAINHLPEGWKEWNVAMLKKEDILGSPADPQILNRLKFAIPTIGLAQAFFPNLSYISEKVLRDLKIKMLDWEFCIGLITTYVVIQLGNETSGNESSTSTRKQNNRKSGLDKLEESNKEVKDMLSTILQRLNQQENEEEYLDETSDDEKENEPEEEQEPEDAVEDDRPWAPPALHPQEDEEDMEFDFTPKTKEQDLVIPAPRHNILEQGRECQRLGQLSFNKIRYSDVHKKLHASPVFSALKEQLSKYDATLGPILHGMLLQREAFSNALGEIIKKHPQTKADLHTNLVKGEFRQISDDLVQYVCGRRAETIDQRRKILKPKNEYVASLLENIPPSDTHLFEENSFNDFHKQHEQLFRPFYSNRSTSNRFKTEKTHRPMPKSIENRPRTNTKTSSGGETWRKPAKPYKKRETTRGVHKSYRKGGQLRKYIQNWESLGAPEHILKIIKGYRVPFIKKPPLTRLIKKISTSFRTLGMKTEINNMLKEKVLEESQFSTGFLSKMFPRHKQNGKIRPIFNQKGLNKFLSPKKFGLISHLKVPQFLQREDFMAKIDIHQAYLHIAISPPHRRFLSMLFEEKLLQMTCLSFGLSTAPQTFAKLSNWIASQLRDLGIRIIVYLDDFLLANQNRKVLGQQIQLTKKSSQPPWLGLLWNTKKRHNIFTKQKEICNKSGDCANIKTSSLELGNGKKTSWKTQFCHDSDPPRKTPFKISLKSKRRTTRIIAQKAFRDPNPCSERMSLVAKSPKLKSPSLSKGHIHLYHNGRIEQGVGSPGGKPPNPENLETLPNTMAHKQEGTVRRLCNYKVAQKQNERQSSTPSNGQPNGHSLHSKPGRNEVTPSARASFSFFKTNQQNENLLDSSLYRKQLQQCSGQLVTPKSPSRLAFVQSHNQNDLSKMGNTSCGPFCNEQIKSSTHLRVSGCQRSLSPLHRCIQSKMVFSTGVGISSPKSEPRERNLYFNNTKMGTRFLAGRSEGSSASTSITNSNQHLTDMSTSMPLKQAHQLNLEAWKIQEDAKLLESSWRESSLKTYSAPWKQWLVWSSKENVSPNDPSPNQVAQYLSYLHRKKKLAPTTIKLHKSVIATFSNPLKSENITNDPTVKHILKAIEASKPQPGRKVIWDINKLIDWMIKEDIDEQSAFQVSRRTSIILLLASGRRVHDLTLLKIDKNSIEISDNSIILWPEWGSKTDKNPVFWIQKLIHITQKRRTTRENLLNLFITVRGKVSQASRSTIGGWIKTAFKEADLPFSPGSIRSAVASARWNNNTPLDDILKNGQTKLF</sequence>
<accession>A0A9P0AWU2</accession>
<feature type="region of interest" description="Disordered" evidence="3">
    <location>
        <begin position="219"/>
        <end position="272"/>
    </location>
</feature>
<feature type="compositionally biased region" description="Polar residues" evidence="3">
    <location>
        <begin position="896"/>
        <end position="910"/>
    </location>
</feature>
<dbReference type="InterPro" id="IPR010998">
    <property type="entry name" value="Integrase_recombinase_N"/>
</dbReference>
<dbReference type="Proteomes" id="UP001154078">
    <property type="component" value="Chromosome 2"/>
</dbReference>
<dbReference type="GO" id="GO:0006310">
    <property type="term" value="P:DNA recombination"/>
    <property type="evidence" value="ECO:0007669"/>
    <property type="project" value="UniProtKB-KW"/>
</dbReference>
<feature type="compositionally biased region" description="Basic and acidic residues" evidence="3">
    <location>
        <begin position="196"/>
        <end position="205"/>
    </location>
</feature>
<gene>
    <name evidence="5" type="ORF">MELIAE_LOCUS3977</name>
</gene>
<feature type="region of interest" description="Disordered" evidence="3">
    <location>
        <begin position="178"/>
        <end position="205"/>
    </location>
</feature>
<dbReference type="PANTHER" id="PTHR33050">
    <property type="entry name" value="REVERSE TRANSCRIPTASE DOMAIN-CONTAINING PROTEIN"/>
    <property type="match status" value="1"/>
</dbReference>
<evidence type="ECO:0000256" key="1">
    <source>
        <dbReference type="ARBA" id="ARBA00023125"/>
    </source>
</evidence>
<dbReference type="GO" id="GO:0071897">
    <property type="term" value="P:DNA biosynthetic process"/>
    <property type="evidence" value="ECO:0007669"/>
    <property type="project" value="UniProtKB-ARBA"/>
</dbReference>
<dbReference type="Pfam" id="PF00078">
    <property type="entry name" value="RVT_1"/>
    <property type="match status" value="1"/>
</dbReference>
<dbReference type="PANTHER" id="PTHR33050:SF7">
    <property type="entry name" value="RIBONUCLEASE H"/>
    <property type="match status" value="1"/>
</dbReference>
<dbReference type="SUPFAM" id="SSF56672">
    <property type="entry name" value="DNA/RNA polymerases"/>
    <property type="match status" value="1"/>
</dbReference>
<dbReference type="InterPro" id="IPR011010">
    <property type="entry name" value="DNA_brk_join_enz"/>
</dbReference>
<keyword evidence="6" id="KW-1185">Reference proteome</keyword>
<feature type="region of interest" description="Disordered" evidence="3">
    <location>
        <begin position="456"/>
        <end position="507"/>
    </location>
</feature>
<feature type="region of interest" description="Disordered" evidence="3">
    <location>
        <begin position="848"/>
        <end position="876"/>
    </location>
</feature>
<reference evidence="5" key="1">
    <citation type="submission" date="2021-12" db="EMBL/GenBank/DDBJ databases">
        <authorList>
            <person name="King R."/>
        </authorList>
    </citation>
    <scope>NUCLEOTIDE SEQUENCE</scope>
</reference>
<dbReference type="Gene3D" id="1.10.150.130">
    <property type="match status" value="1"/>
</dbReference>
<keyword evidence="2" id="KW-0233">DNA recombination</keyword>
<feature type="compositionally biased region" description="Acidic residues" evidence="3">
    <location>
        <begin position="223"/>
        <end position="252"/>
    </location>
</feature>
<evidence type="ECO:0000313" key="5">
    <source>
        <dbReference type="EMBL" id="CAH0551341.1"/>
    </source>
</evidence>
<protein>
    <recommendedName>
        <fullName evidence="4">Core-binding (CB) domain-containing protein</fullName>
    </recommendedName>
</protein>
<feature type="compositionally biased region" description="Polar residues" evidence="3">
    <location>
        <begin position="476"/>
        <end position="485"/>
    </location>
</feature>
<dbReference type="InterPro" id="IPR013762">
    <property type="entry name" value="Integrase-like_cat_sf"/>
</dbReference>
<dbReference type="Gene3D" id="1.10.443.10">
    <property type="entry name" value="Intergrase catalytic core"/>
    <property type="match status" value="1"/>
</dbReference>
<dbReference type="InterPro" id="IPR044068">
    <property type="entry name" value="CB"/>
</dbReference>
<dbReference type="GO" id="GO:0015074">
    <property type="term" value="P:DNA integration"/>
    <property type="evidence" value="ECO:0007669"/>
    <property type="project" value="InterPro"/>
</dbReference>
<evidence type="ECO:0000259" key="4">
    <source>
        <dbReference type="PROSITE" id="PS51900"/>
    </source>
</evidence>
<evidence type="ECO:0000256" key="2">
    <source>
        <dbReference type="ARBA" id="ARBA00023172"/>
    </source>
</evidence>
<name>A0A9P0AWU2_BRAAE</name>
<dbReference type="Gene3D" id="3.10.10.10">
    <property type="entry name" value="HIV Type 1 Reverse Transcriptase, subunit A, domain 1"/>
    <property type="match status" value="1"/>
</dbReference>
<dbReference type="PROSITE" id="PS51900">
    <property type="entry name" value="CB"/>
    <property type="match status" value="1"/>
</dbReference>
<dbReference type="InterPro" id="IPR043502">
    <property type="entry name" value="DNA/RNA_pol_sf"/>
</dbReference>
<dbReference type="Gene3D" id="3.30.70.270">
    <property type="match status" value="1"/>
</dbReference>
<dbReference type="GO" id="GO:0003677">
    <property type="term" value="F:DNA binding"/>
    <property type="evidence" value="ECO:0007669"/>
    <property type="project" value="UniProtKB-KW"/>
</dbReference>
<evidence type="ECO:0000256" key="3">
    <source>
        <dbReference type="SAM" id="MobiDB-lite"/>
    </source>
</evidence>
<evidence type="ECO:0000313" key="6">
    <source>
        <dbReference type="Proteomes" id="UP001154078"/>
    </source>
</evidence>
<dbReference type="OrthoDB" id="6762162at2759"/>
<keyword evidence="1" id="KW-0238">DNA-binding</keyword>
<dbReference type="InterPro" id="IPR043128">
    <property type="entry name" value="Rev_trsase/Diguanyl_cyclase"/>
</dbReference>
<organism evidence="5 6">
    <name type="scientific">Brassicogethes aeneus</name>
    <name type="common">Rape pollen beetle</name>
    <name type="synonym">Meligethes aeneus</name>
    <dbReference type="NCBI Taxonomy" id="1431903"/>
    <lineage>
        <taxon>Eukaryota</taxon>
        <taxon>Metazoa</taxon>
        <taxon>Ecdysozoa</taxon>
        <taxon>Arthropoda</taxon>
        <taxon>Hexapoda</taxon>
        <taxon>Insecta</taxon>
        <taxon>Pterygota</taxon>
        <taxon>Neoptera</taxon>
        <taxon>Endopterygota</taxon>
        <taxon>Coleoptera</taxon>
        <taxon>Polyphaga</taxon>
        <taxon>Cucujiformia</taxon>
        <taxon>Nitidulidae</taxon>
        <taxon>Meligethinae</taxon>
        <taxon>Brassicogethes</taxon>
    </lineage>
</organism>
<feature type="domain" description="Core-binding (CB)" evidence="4">
    <location>
        <begin position="1078"/>
        <end position="1171"/>
    </location>
</feature>
<dbReference type="SUPFAM" id="SSF56349">
    <property type="entry name" value="DNA breaking-rejoining enzymes"/>
    <property type="match status" value="1"/>
</dbReference>
<dbReference type="EMBL" id="OV121133">
    <property type="protein sequence ID" value="CAH0551341.1"/>
    <property type="molecule type" value="Genomic_DNA"/>
</dbReference>
<feature type="compositionally biased region" description="Low complexity" evidence="3">
    <location>
        <begin position="178"/>
        <end position="188"/>
    </location>
</feature>